<dbReference type="Proteomes" id="UP000321662">
    <property type="component" value="Unassembled WGS sequence"/>
</dbReference>
<evidence type="ECO:0000313" key="2">
    <source>
        <dbReference type="EMBL" id="GEK91315.1"/>
    </source>
</evidence>
<comment type="caution">
    <text evidence="2">The sequence shown here is derived from an EMBL/GenBank/DDBJ whole genome shotgun (WGS) entry which is preliminary data.</text>
</comment>
<dbReference type="EMBL" id="BJUY01000009">
    <property type="protein sequence ID" value="GEK91315.1"/>
    <property type="molecule type" value="Genomic_DNA"/>
</dbReference>
<evidence type="ECO:0000256" key="1">
    <source>
        <dbReference type="SAM" id="Phobius"/>
    </source>
</evidence>
<proteinExistence type="predicted"/>
<name>A0A511ASY5_9LACT</name>
<keyword evidence="1" id="KW-0472">Membrane</keyword>
<organism evidence="2 3">
    <name type="scientific">Alkalibacterium kapii</name>
    <dbReference type="NCBI Taxonomy" id="426704"/>
    <lineage>
        <taxon>Bacteria</taxon>
        <taxon>Bacillati</taxon>
        <taxon>Bacillota</taxon>
        <taxon>Bacilli</taxon>
        <taxon>Lactobacillales</taxon>
        <taxon>Carnobacteriaceae</taxon>
        <taxon>Alkalibacterium</taxon>
    </lineage>
</organism>
<sequence length="53" mass="5927">MSRMKKVIITTVSILGSVVAFVSGLFATFFIVGKKIDQAYRSKTEENIQDEDN</sequence>
<evidence type="ECO:0000313" key="3">
    <source>
        <dbReference type="Proteomes" id="UP000321662"/>
    </source>
</evidence>
<accession>A0A511ASY5</accession>
<reference evidence="2 3" key="1">
    <citation type="submission" date="2019-07" db="EMBL/GenBank/DDBJ databases">
        <title>Whole genome shotgun sequence of Alkalibacterium kapii NBRC 103247.</title>
        <authorList>
            <person name="Hosoyama A."/>
            <person name="Uohara A."/>
            <person name="Ohji S."/>
            <person name="Ichikawa N."/>
        </authorList>
    </citation>
    <scope>NUCLEOTIDE SEQUENCE [LARGE SCALE GENOMIC DNA]</scope>
    <source>
        <strain evidence="2 3">NBRC 103247</strain>
    </source>
</reference>
<dbReference type="RefSeq" id="WP_186805096.1">
    <property type="nucleotide sequence ID" value="NZ_BJUY01000009.1"/>
</dbReference>
<protein>
    <submittedName>
        <fullName evidence="2">Uncharacterized protein</fullName>
    </submittedName>
</protein>
<gene>
    <name evidence="2" type="ORF">AKA01nite_09370</name>
</gene>
<keyword evidence="3" id="KW-1185">Reference proteome</keyword>
<feature type="transmembrane region" description="Helical" evidence="1">
    <location>
        <begin position="7"/>
        <end position="32"/>
    </location>
</feature>
<dbReference type="AlphaFoldDB" id="A0A511ASY5"/>
<keyword evidence="1" id="KW-0812">Transmembrane</keyword>
<keyword evidence="1" id="KW-1133">Transmembrane helix</keyword>